<dbReference type="PANTHER" id="PTHR31313">
    <property type="entry name" value="TY1 ENHANCER ACTIVATOR"/>
    <property type="match status" value="1"/>
</dbReference>
<evidence type="ECO:0000256" key="2">
    <source>
        <dbReference type="ARBA" id="ARBA00022723"/>
    </source>
</evidence>
<dbReference type="Pfam" id="PF00172">
    <property type="entry name" value="Zn_clus"/>
    <property type="match status" value="1"/>
</dbReference>
<dbReference type="KEGG" id="trg:TRUGW13939_04679"/>
<keyword evidence="6" id="KW-0804">Transcription</keyword>
<dbReference type="PROSITE" id="PS00463">
    <property type="entry name" value="ZN2_CY6_FUNGAL_1"/>
    <property type="match status" value="1"/>
</dbReference>
<evidence type="ECO:0000256" key="4">
    <source>
        <dbReference type="ARBA" id="ARBA00023015"/>
    </source>
</evidence>
<keyword evidence="4" id="KW-0805">Transcription regulation</keyword>
<keyword evidence="11" id="KW-1185">Reference proteome</keyword>
<evidence type="ECO:0000313" key="10">
    <source>
        <dbReference type="EMBL" id="QKX57561.1"/>
    </source>
</evidence>
<organism evidence="10 11">
    <name type="scientific">Talaromyces rugulosus</name>
    <name type="common">Penicillium rugulosum</name>
    <dbReference type="NCBI Taxonomy" id="121627"/>
    <lineage>
        <taxon>Eukaryota</taxon>
        <taxon>Fungi</taxon>
        <taxon>Dikarya</taxon>
        <taxon>Ascomycota</taxon>
        <taxon>Pezizomycotina</taxon>
        <taxon>Eurotiomycetes</taxon>
        <taxon>Eurotiomycetidae</taxon>
        <taxon>Eurotiales</taxon>
        <taxon>Trichocomaceae</taxon>
        <taxon>Talaromyces</taxon>
        <taxon>Talaromyces sect. Islandici</taxon>
    </lineage>
</organism>
<dbReference type="Proteomes" id="UP000509510">
    <property type="component" value="Chromosome II"/>
</dbReference>
<dbReference type="InterPro" id="IPR051615">
    <property type="entry name" value="Transcr_Regulatory_Elem"/>
</dbReference>
<dbReference type="InterPro" id="IPR001138">
    <property type="entry name" value="Zn2Cys6_DnaBD"/>
</dbReference>
<dbReference type="GO" id="GO:0008270">
    <property type="term" value="F:zinc ion binding"/>
    <property type="evidence" value="ECO:0007669"/>
    <property type="project" value="InterPro"/>
</dbReference>
<comment type="subcellular location">
    <subcellularLocation>
        <location evidence="1">Nucleus</location>
    </subcellularLocation>
</comment>
<evidence type="ECO:0000256" key="7">
    <source>
        <dbReference type="ARBA" id="ARBA00023242"/>
    </source>
</evidence>
<dbReference type="GO" id="GO:0000981">
    <property type="term" value="F:DNA-binding transcription factor activity, RNA polymerase II-specific"/>
    <property type="evidence" value="ECO:0007669"/>
    <property type="project" value="InterPro"/>
</dbReference>
<proteinExistence type="predicted"/>
<gene>
    <name evidence="10" type="ORF">TRUGW13939_04679</name>
</gene>
<evidence type="ECO:0000256" key="8">
    <source>
        <dbReference type="SAM" id="MobiDB-lite"/>
    </source>
</evidence>
<sequence>MTKQGSRRAVKACRFCRQRKMKCDNIHPSCNACNLYGKNCVYDELPRRARPSYSRISQLEEENQQLKRSLATVRPRNEDRNERLSSELSEEQPTNEPSDSNRGNTGLPSSARLLIPSDNAQPDNCSQTVESRIVIPQSIPKLVLHVTSSACVGAKGTHGRGGMSAYVVRDTYWLLLNLDSGHMEIINLHQKKLDFDGVDPDLGMHLLELHWNRQHHAFLITYRPAFMRDMACGGPYFSKLLLNAIYFGASKFSSRLEVRRDPNDVRTAGWLYRQRVRDLLGGALDRSDITTIQALLVMASSLFALGDERSAAWLYAGTAFRMIIDLGMHVDGSRLPNYRKFTDEDREIRRRVFWGAFVVDKIQSLYQGRPVSLQEQECNVPITFLDDFEELEHWKPFAYSTTQSHPGSPAHSVSTFTELCKLSMIMNRILNKVYGERSSKRTPRELAGDLKLLHRNLDQWRANLPAHLSYDPSNTTMPIPPPHVLSLLAMHNVLLILLHRPFVSDGDLHSSPSNAINSFLVCATAAKMTVKLLRAYDTAFSIQRAPYLISYATYVSATIHVRIAAQREPGSEAHVCLATCLDIFKKNQETNWAVRRANVIIQNLMNRMHVSITDEHVLDSQESQVQPNIGRDENNLIQLDASSIQSNENDRTNQSSHIIRQNMESFRGAGDTSAMDQITSDLDIDAIIQSFIREQQSRPQVQMAGNDASTVYQTANQWFPSASFVTDNLPIQEHHSTQNLVQGDPFGVNYSQDEGITAQFSADDMLFGFNSSAIEGIGWEIDDRML</sequence>
<keyword evidence="7" id="KW-0539">Nucleus</keyword>
<dbReference type="EMBL" id="CP055899">
    <property type="protein sequence ID" value="QKX57561.1"/>
    <property type="molecule type" value="Genomic_DNA"/>
</dbReference>
<feature type="domain" description="Zn(2)-C6 fungal-type" evidence="9">
    <location>
        <begin position="12"/>
        <end position="42"/>
    </location>
</feature>
<evidence type="ECO:0000256" key="6">
    <source>
        <dbReference type="ARBA" id="ARBA00023163"/>
    </source>
</evidence>
<dbReference type="Gene3D" id="4.10.240.10">
    <property type="entry name" value="Zn(2)-C6 fungal-type DNA-binding domain"/>
    <property type="match status" value="1"/>
</dbReference>
<keyword evidence="5" id="KW-0238">DNA-binding</keyword>
<dbReference type="SMART" id="SM00066">
    <property type="entry name" value="GAL4"/>
    <property type="match status" value="1"/>
</dbReference>
<dbReference type="GO" id="GO:0003677">
    <property type="term" value="F:DNA binding"/>
    <property type="evidence" value="ECO:0007669"/>
    <property type="project" value="UniProtKB-KW"/>
</dbReference>
<dbReference type="GeneID" id="55992179"/>
<dbReference type="PROSITE" id="PS50048">
    <property type="entry name" value="ZN2_CY6_FUNGAL_2"/>
    <property type="match status" value="1"/>
</dbReference>
<name>A0A7H8QVL7_TALRU</name>
<keyword evidence="2" id="KW-0479">Metal-binding</keyword>
<dbReference type="AlphaFoldDB" id="A0A7H8QVL7"/>
<dbReference type="CDD" id="cd00067">
    <property type="entry name" value="GAL4"/>
    <property type="match status" value="1"/>
</dbReference>
<evidence type="ECO:0000256" key="1">
    <source>
        <dbReference type="ARBA" id="ARBA00004123"/>
    </source>
</evidence>
<dbReference type="RefSeq" id="XP_035343739.1">
    <property type="nucleotide sequence ID" value="XM_035487846.1"/>
</dbReference>
<protein>
    <recommendedName>
        <fullName evidence="9">Zn(2)-C6 fungal-type domain-containing protein</fullName>
    </recommendedName>
</protein>
<dbReference type="PANTHER" id="PTHR31313:SF86">
    <property type="entry name" value="ZN(2)-C6 FUNGAL-TYPE DOMAIN-CONTAINING PROTEIN"/>
    <property type="match status" value="1"/>
</dbReference>
<dbReference type="InterPro" id="IPR036864">
    <property type="entry name" value="Zn2-C6_fun-type_DNA-bd_sf"/>
</dbReference>
<evidence type="ECO:0000259" key="9">
    <source>
        <dbReference type="PROSITE" id="PS50048"/>
    </source>
</evidence>
<keyword evidence="3" id="KW-0862">Zinc</keyword>
<evidence type="ECO:0000256" key="5">
    <source>
        <dbReference type="ARBA" id="ARBA00023125"/>
    </source>
</evidence>
<accession>A0A7H8QVL7</accession>
<evidence type="ECO:0000313" key="11">
    <source>
        <dbReference type="Proteomes" id="UP000509510"/>
    </source>
</evidence>
<dbReference type="InterPro" id="IPR007219">
    <property type="entry name" value="XnlR_reg_dom"/>
</dbReference>
<dbReference type="GO" id="GO:0005634">
    <property type="term" value="C:nucleus"/>
    <property type="evidence" value="ECO:0007669"/>
    <property type="project" value="UniProtKB-SubCell"/>
</dbReference>
<dbReference type="OrthoDB" id="2154091at2759"/>
<feature type="compositionally biased region" description="Polar residues" evidence="8">
    <location>
        <begin position="92"/>
        <end position="108"/>
    </location>
</feature>
<feature type="compositionally biased region" description="Basic and acidic residues" evidence="8">
    <location>
        <begin position="75"/>
        <end position="85"/>
    </location>
</feature>
<dbReference type="CDD" id="cd12148">
    <property type="entry name" value="fungal_TF_MHR"/>
    <property type="match status" value="1"/>
</dbReference>
<reference evidence="11" key="1">
    <citation type="submission" date="2020-06" db="EMBL/GenBank/DDBJ databases">
        <title>A chromosome-scale genome assembly of Talaromyces rugulosus W13939.</title>
        <authorList>
            <person name="Wang B."/>
            <person name="Guo L."/>
            <person name="Ye K."/>
            <person name="Wang L."/>
        </authorList>
    </citation>
    <scope>NUCLEOTIDE SEQUENCE [LARGE SCALE GENOMIC DNA]</scope>
    <source>
        <strain evidence="11">W13939</strain>
    </source>
</reference>
<dbReference type="SMART" id="SM00906">
    <property type="entry name" value="Fungal_trans"/>
    <property type="match status" value="1"/>
</dbReference>
<evidence type="ECO:0000256" key="3">
    <source>
        <dbReference type="ARBA" id="ARBA00022833"/>
    </source>
</evidence>
<dbReference type="GO" id="GO:0006351">
    <property type="term" value="P:DNA-templated transcription"/>
    <property type="evidence" value="ECO:0007669"/>
    <property type="project" value="InterPro"/>
</dbReference>
<feature type="region of interest" description="Disordered" evidence="8">
    <location>
        <begin position="60"/>
        <end position="128"/>
    </location>
</feature>
<dbReference type="Pfam" id="PF04082">
    <property type="entry name" value="Fungal_trans"/>
    <property type="match status" value="1"/>
</dbReference>
<feature type="compositionally biased region" description="Polar residues" evidence="8">
    <location>
        <begin position="118"/>
        <end position="128"/>
    </location>
</feature>
<dbReference type="SUPFAM" id="SSF57701">
    <property type="entry name" value="Zn2/Cys6 DNA-binding domain"/>
    <property type="match status" value="1"/>
</dbReference>